<dbReference type="STRING" id="1280941.HY2_09350"/>
<comment type="caution">
    <text evidence="1">The sequence shown here is derived from an EMBL/GenBank/DDBJ whole genome shotgun (WGS) entry which is preliminary data.</text>
</comment>
<accession>A0A062U1R3</accession>
<keyword evidence="2" id="KW-1185">Reference proteome</keyword>
<dbReference type="OrthoDB" id="7628610at2"/>
<dbReference type="EMBL" id="AWFB01000007">
    <property type="protein sequence ID" value="RAN35066.1"/>
    <property type="molecule type" value="Genomic_DNA"/>
</dbReference>
<dbReference type="AlphaFoldDB" id="A0A062U1R3"/>
<evidence type="ECO:0008006" key="3">
    <source>
        <dbReference type="Google" id="ProtNLM"/>
    </source>
</evidence>
<evidence type="ECO:0000313" key="1">
    <source>
        <dbReference type="EMBL" id="RAN35066.1"/>
    </source>
</evidence>
<reference evidence="1 2" key="1">
    <citation type="submission" date="2013-04" db="EMBL/GenBank/DDBJ databases">
        <title>Hyphomonas sp. T24B3 Genome Sequencing.</title>
        <authorList>
            <person name="Lai Q."/>
            <person name="Shao Z."/>
        </authorList>
    </citation>
    <scope>NUCLEOTIDE SEQUENCE [LARGE SCALE GENOMIC DNA]</scope>
    <source>
        <strain evidence="1 2">T24B3</strain>
    </source>
</reference>
<name>A0A062U1R3_9PROT</name>
<evidence type="ECO:0000313" key="2">
    <source>
        <dbReference type="Proteomes" id="UP000249123"/>
    </source>
</evidence>
<dbReference type="RefSeq" id="WP_034824782.1">
    <property type="nucleotide sequence ID" value="NZ_AWFA01000007.1"/>
</dbReference>
<gene>
    <name evidence="1" type="ORF">HY3_09480</name>
</gene>
<sequence>MSESPFASLPRFDEAHYGSSALEEAATHEISAPPPQHALPSEEPVATKPELDPNVALLMKRLSDEVAAANERVLHQTKQWVIAIAEKLFPELSKACLADEIARQLPELLPEGGNRMEIKAGEALAEDLQNILQQSDRISSVCTIVPQRNMSGQTVEVSWVTGGLEMDFDGLLAACVSRVQAVQLSKEDS</sequence>
<protein>
    <recommendedName>
        <fullName evidence="3">Flagellar assembly protein FliH/Type III secretion system HrpE domain-containing protein</fullName>
    </recommendedName>
</protein>
<dbReference type="Proteomes" id="UP000249123">
    <property type="component" value="Unassembled WGS sequence"/>
</dbReference>
<proteinExistence type="predicted"/>
<organism evidence="1 2">
    <name type="scientific">Hyphomonas pacifica</name>
    <dbReference type="NCBI Taxonomy" id="1280941"/>
    <lineage>
        <taxon>Bacteria</taxon>
        <taxon>Pseudomonadati</taxon>
        <taxon>Pseudomonadota</taxon>
        <taxon>Alphaproteobacteria</taxon>
        <taxon>Hyphomonadales</taxon>
        <taxon>Hyphomonadaceae</taxon>
        <taxon>Hyphomonas</taxon>
    </lineage>
</organism>